<dbReference type="CDD" id="cd01335">
    <property type="entry name" value="Radical_SAM"/>
    <property type="match status" value="1"/>
</dbReference>
<reference evidence="17 18" key="2">
    <citation type="submission" date="2016-05" db="EMBL/GenBank/DDBJ databases">
        <title>Lineage-specific infection strategies underlie the spectrum of fungal disease in amphibians.</title>
        <authorList>
            <person name="Cuomo C.A."/>
            <person name="Farrer R.A."/>
            <person name="James T."/>
            <person name="Longcore J."/>
            <person name="Birren B."/>
        </authorList>
    </citation>
    <scope>NUCLEOTIDE SEQUENCE [LARGE SCALE GENOMIC DNA]</scope>
    <source>
        <strain evidence="17 18">JEL423</strain>
    </source>
</reference>
<dbReference type="GO" id="GO:0046872">
    <property type="term" value="F:metal ion binding"/>
    <property type="evidence" value="ECO:0007669"/>
    <property type="project" value="UniProtKB-KW"/>
</dbReference>
<gene>
    <name evidence="17" type="ORF">BDEG_26386</name>
</gene>
<sequence length="576" mass="63839">MNALLQADLRTTQPESALTVHQRVKERISKIDAELLKNPLKDTFNRQHTYLRISLTERCNLRCTYCMPSEGVSLSPDNALLTTSEIIKLATLFVEQGVTKIRLTGGEPTVRKDLLDIVAGLNTLKSKGLKSIGMTTNGIALKKKLPGLLENGLDQLNISLDTLRSDRFEEMTRRKGMKVVLDAIKTAASMPFQAVKINSVIVRNTNDDEVADFVQLTQDLPIYVRFIEYMPFGGNKWDEKKFISYKELLSILGTKFSGITKLVDDPNDTSKAFQVDDFHGKFGFITSMSDHFCGTCNRFRLLADGNMKVCLFGNSEINLRDALRRGASNDELMQMVGMAIHRKKKQHADFDNSHVRSKLMAISTAGLKKTPVYQSRWIFSHKSMSDSHYLRPIRPASCYTSHRFNSTFSKNNTSSQAKLTHVNQDGRATMVDISSKIETSRIAMASARVLVGKVAFELVRDNKLSKGDVLTVAQIAGIQAAKQTGTLIPLCHPLTLTQIKVELSLCDATHAVHIRSMVVCSGKTGVEMEAIVAVSVAACTVYDMCKAVNKGIVITDVQLESKRGGKSGDYSRNGDQ</sequence>
<dbReference type="InterPro" id="IPR002820">
    <property type="entry name" value="Mopterin_CF_biosynth-C_dom"/>
</dbReference>
<dbReference type="SUPFAM" id="SSF55040">
    <property type="entry name" value="Molybdenum cofactor biosynthesis protein C, MoaC"/>
    <property type="match status" value="1"/>
</dbReference>
<dbReference type="Gene3D" id="3.30.70.640">
    <property type="entry name" value="Molybdopterin cofactor biosynthesis C (MoaC) domain"/>
    <property type="match status" value="1"/>
</dbReference>
<comment type="pathway">
    <text evidence="3">Cofactor biosynthesis; molybdopterin biosynthesis.</text>
</comment>
<evidence type="ECO:0000259" key="16">
    <source>
        <dbReference type="PROSITE" id="PS51918"/>
    </source>
</evidence>
<dbReference type="Pfam" id="PF04055">
    <property type="entry name" value="Radical_SAM"/>
    <property type="match status" value="1"/>
</dbReference>
<dbReference type="InterPro" id="IPR040064">
    <property type="entry name" value="MoaA-like"/>
</dbReference>
<protein>
    <submittedName>
        <fullName evidence="17">Molybdenum cofactor biosynthesis protein A</fullName>
    </submittedName>
</protein>
<dbReference type="InterPro" id="IPR036522">
    <property type="entry name" value="MoaC_sf"/>
</dbReference>
<dbReference type="STRING" id="403673.A0A177WUC9"/>
<dbReference type="OrthoDB" id="429626at2759"/>
<dbReference type="SMART" id="SM00729">
    <property type="entry name" value="Elp3"/>
    <property type="match status" value="1"/>
</dbReference>
<dbReference type="PANTHER" id="PTHR22960">
    <property type="entry name" value="MOLYBDOPTERIN COFACTOR SYNTHESIS PROTEIN A"/>
    <property type="match status" value="1"/>
</dbReference>
<organism evidence="17 18">
    <name type="scientific">Batrachochytrium dendrobatidis (strain JEL423)</name>
    <dbReference type="NCBI Taxonomy" id="403673"/>
    <lineage>
        <taxon>Eukaryota</taxon>
        <taxon>Fungi</taxon>
        <taxon>Fungi incertae sedis</taxon>
        <taxon>Chytridiomycota</taxon>
        <taxon>Chytridiomycota incertae sedis</taxon>
        <taxon>Chytridiomycetes</taxon>
        <taxon>Rhizophydiales</taxon>
        <taxon>Rhizophydiales incertae sedis</taxon>
        <taxon>Batrachochytrium</taxon>
    </lineage>
</organism>
<dbReference type="VEuPathDB" id="FungiDB:BDEG_26386"/>
<dbReference type="SUPFAM" id="SSF102114">
    <property type="entry name" value="Radical SAM enzymes"/>
    <property type="match status" value="1"/>
</dbReference>
<keyword evidence="6" id="KW-0004">4Fe-4S</keyword>
<comment type="catalytic activity">
    <reaction evidence="15">
        <text>GTP + AH2 + S-adenosyl-L-methionine = (8S)-3',8-cyclo-7,8-dihydroguanosine 5'-triphosphate + 5'-deoxyadenosine + L-methionine + A + H(+)</text>
        <dbReference type="Rhea" id="RHEA:49576"/>
        <dbReference type="ChEBI" id="CHEBI:13193"/>
        <dbReference type="ChEBI" id="CHEBI:15378"/>
        <dbReference type="ChEBI" id="CHEBI:17319"/>
        <dbReference type="ChEBI" id="CHEBI:17499"/>
        <dbReference type="ChEBI" id="CHEBI:37565"/>
        <dbReference type="ChEBI" id="CHEBI:57844"/>
        <dbReference type="ChEBI" id="CHEBI:59789"/>
        <dbReference type="ChEBI" id="CHEBI:131766"/>
        <dbReference type="EC" id="4.1.99.22"/>
    </reaction>
</comment>
<keyword evidence="10" id="KW-0408">Iron</keyword>
<dbReference type="eggNOG" id="KOG2876">
    <property type="taxonomic scope" value="Eukaryota"/>
</dbReference>
<dbReference type="InterPro" id="IPR023045">
    <property type="entry name" value="MoaC"/>
</dbReference>
<evidence type="ECO:0000256" key="8">
    <source>
        <dbReference type="ARBA" id="ARBA00022723"/>
    </source>
</evidence>
<evidence type="ECO:0000256" key="15">
    <source>
        <dbReference type="ARBA" id="ARBA00048697"/>
    </source>
</evidence>
<reference evidence="17 18" key="1">
    <citation type="submission" date="2006-10" db="EMBL/GenBank/DDBJ databases">
        <title>The Genome Sequence of Batrachochytrium dendrobatidis JEL423.</title>
        <authorList>
            <consortium name="The Broad Institute Genome Sequencing Platform"/>
            <person name="Birren B."/>
            <person name="Lander E."/>
            <person name="Galagan J."/>
            <person name="Cuomo C."/>
            <person name="Devon K."/>
            <person name="Jaffe D."/>
            <person name="Butler J."/>
            <person name="Alvarez P."/>
            <person name="Gnerre S."/>
            <person name="Grabherr M."/>
            <person name="Kleber M."/>
            <person name="Mauceli E."/>
            <person name="Brockman W."/>
            <person name="Young S."/>
            <person name="LaButti K."/>
            <person name="Sykes S."/>
            <person name="DeCaprio D."/>
            <person name="Crawford M."/>
            <person name="Koehrsen M."/>
            <person name="Engels R."/>
            <person name="Montgomery P."/>
            <person name="Pearson M."/>
            <person name="Howarth C."/>
            <person name="Larson L."/>
            <person name="White J."/>
            <person name="O'Leary S."/>
            <person name="Kodira C."/>
            <person name="Zeng Q."/>
            <person name="Yandava C."/>
            <person name="Alvarado L."/>
            <person name="Longcore J."/>
            <person name="James T."/>
        </authorList>
    </citation>
    <scope>NUCLEOTIDE SEQUENCE [LARGE SCALE GENOMIC DNA]</scope>
    <source>
        <strain evidence="17 18">JEL423</strain>
    </source>
</reference>
<dbReference type="Pfam" id="PF06463">
    <property type="entry name" value="Mob_synth_C"/>
    <property type="match status" value="1"/>
</dbReference>
<evidence type="ECO:0000256" key="10">
    <source>
        <dbReference type="ARBA" id="ARBA00023004"/>
    </source>
</evidence>
<evidence type="ECO:0000256" key="4">
    <source>
        <dbReference type="ARBA" id="ARBA00008484"/>
    </source>
</evidence>
<evidence type="ECO:0000256" key="13">
    <source>
        <dbReference type="ARBA" id="ARBA00023150"/>
    </source>
</evidence>
<dbReference type="SFLD" id="SFLDG01383">
    <property type="entry name" value="cyclic_pyranopterin_phosphate"/>
    <property type="match status" value="1"/>
</dbReference>
<evidence type="ECO:0000313" key="17">
    <source>
        <dbReference type="EMBL" id="OAJ43001.1"/>
    </source>
</evidence>
<evidence type="ECO:0000256" key="1">
    <source>
        <dbReference type="ARBA" id="ARBA00001637"/>
    </source>
</evidence>
<feature type="domain" description="Radical SAM core" evidence="16">
    <location>
        <begin position="43"/>
        <end position="272"/>
    </location>
</feature>
<keyword evidence="7" id="KW-0949">S-adenosyl-L-methionine</keyword>
<dbReference type="GO" id="GO:0061798">
    <property type="term" value="F:GTP 3',8'-cyclase activity"/>
    <property type="evidence" value="ECO:0007669"/>
    <property type="project" value="UniProtKB-EC"/>
</dbReference>
<dbReference type="GO" id="GO:0006777">
    <property type="term" value="P:Mo-molybdopterin cofactor biosynthetic process"/>
    <property type="evidence" value="ECO:0007669"/>
    <property type="project" value="UniProtKB-KW"/>
</dbReference>
<keyword evidence="13" id="KW-0501">Molybdenum cofactor biosynthesis</keyword>
<dbReference type="Proteomes" id="UP000077115">
    <property type="component" value="Unassembled WGS sequence"/>
</dbReference>
<keyword evidence="14" id="KW-0456">Lyase</keyword>
<keyword evidence="12" id="KW-0342">GTP-binding</keyword>
<comment type="similarity">
    <text evidence="4">In the C-terminal section; belongs to the MoaC family.</text>
</comment>
<dbReference type="InterPro" id="IPR047594">
    <property type="entry name" value="MoaC_bact/euk"/>
</dbReference>
<dbReference type="HAMAP" id="MF_01225_B">
    <property type="entry name" value="MoaA_B"/>
    <property type="match status" value="1"/>
</dbReference>
<evidence type="ECO:0000256" key="5">
    <source>
        <dbReference type="ARBA" id="ARBA00009862"/>
    </source>
</evidence>
<dbReference type="GO" id="GO:0061799">
    <property type="term" value="F:cyclic pyranopterin monophosphate synthase activity"/>
    <property type="evidence" value="ECO:0007669"/>
    <property type="project" value="UniProtKB-EC"/>
</dbReference>
<comment type="catalytic activity">
    <reaction evidence="1">
        <text>(8S)-3',8-cyclo-7,8-dihydroguanosine 5'-triphosphate = cyclic pyranopterin phosphate + diphosphate</text>
        <dbReference type="Rhea" id="RHEA:49580"/>
        <dbReference type="ChEBI" id="CHEBI:33019"/>
        <dbReference type="ChEBI" id="CHEBI:59648"/>
        <dbReference type="ChEBI" id="CHEBI:131766"/>
        <dbReference type="EC" id="4.6.1.17"/>
    </reaction>
</comment>
<evidence type="ECO:0000256" key="7">
    <source>
        <dbReference type="ARBA" id="ARBA00022691"/>
    </source>
</evidence>
<dbReference type="InterPro" id="IPR007197">
    <property type="entry name" value="rSAM"/>
</dbReference>
<dbReference type="GO" id="GO:0005525">
    <property type="term" value="F:GTP binding"/>
    <property type="evidence" value="ECO:0007669"/>
    <property type="project" value="UniProtKB-KW"/>
</dbReference>
<dbReference type="InterPro" id="IPR050105">
    <property type="entry name" value="MoCo_biosynth_MoaA/MoaC"/>
</dbReference>
<dbReference type="InterPro" id="IPR010505">
    <property type="entry name" value="MoaA_twitch"/>
</dbReference>
<dbReference type="InterPro" id="IPR000385">
    <property type="entry name" value="MoaA_NifB_PqqE_Fe-S-bd_CS"/>
</dbReference>
<keyword evidence="8" id="KW-0479">Metal-binding</keyword>
<dbReference type="NCBIfam" id="TIGR02666">
    <property type="entry name" value="moaA"/>
    <property type="match status" value="1"/>
</dbReference>
<comment type="cofactor">
    <cofactor evidence="2">
        <name>[4Fe-4S] cluster</name>
        <dbReference type="ChEBI" id="CHEBI:49883"/>
    </cofactor>
</comment>
<dbReference type="CDD" id="cd01420">
    <property type="entry name" value="MoaC_PE"/>
    <property type="match status" value="1"/>
</dbReference>
<name>A0A177WUC9_BATDL</name>
<dbReference type="UniPathway" id="UPA00344"/>
<dbReference type="NCBIfam" id="NF006870">
    <property type="entry name" value="PRK09364.1"/>
    <property type="match status" value="1"/>
</dbReference>
<evidence type="ECO:0000256" key="2">
    <source>
        <dbReference type="ARBA" id="ARBA00001966"/>
    </source>
</evidence>
<accession>A0A177WUC9</accession>
<dbReference type="Gene3D" id="3.20.20.70">
    <property type="entry name" value="Aldolase class I"/>
    <property type="match status" value="1"/>
</dbReference>
<evidence type="ECO:0000256" key="6">
    <source>
        <dbReference type="ARBA" id="ARBA00022485"/>
    </source>
</evidence>
<keyword evidence="11" id="KW-0411">Iron-sulfur</keyword>
<dbReference type="NCBIfam" id="TIGR00581">
    <property type="entry name" value="moaC"/>
    <property type="match status" value="1"/>
</dbReference>
<dbReference type="HAMAP" id="MF_01224_B">
    <property type="entry name" value="MoaC_B"/>
    <property type="match status" value="1"/>
</dbReference>
<keyword evidence="9" id="KW-0547">Nucleotide-binding</keyword>
<evidence type="ECO:0000256" key="11">
    <source>
        <dbReference type="ARBA" id="ARBA00023014"/>
    </source>
</evidence>
<dbReference type="Pfam" id="PF01967">
    <property type="entry name" value="MoaC"/>
    <property type="match status" value="1"/>
</dbReference>
<dbReference type="AlphaFoldDB" id="A0A177WUC9"/>
<evidence type="ECO:0000256" key="12">
    <source>
        <dbReference type="ARBA" id="ARBA00023134"/>
    </source>
</evidence>
<dbReference type="InterPro" id="IPR006638">
    <property type="entry name" value="Elp3/MiaA/NifB-like_rSAM"/>
</dbReference>
<dbReference type="SFLD" id="SFLDS00029">
    <property type="entry name" value="Radical_SAM"/>
    <property type="match status" value="1"/>
</dbReference>
<comment type="similarity">
    <text evidence="5">In the N-terminal section; belongs to the radical SAM superfamily. MoaA family.</text>
</comment>
<evidence type="ECO:0000256" key="14">
    <source>
        <dbReference type="ARBA" id="ARBA00023239"/>
    </source>
</evidence>
<dbReference type="EMBL" id="DS022309">
    <property type="protein sequence ID" value="OAJ43001.1"/>
    <property type="molecule type" value="Genomic_DNA"/>
</dbReference>
<evidence type="ECO:0000313" key="18">
    <source>
        <dbReference type="Proteomes" id="UP000077115"/>
    </source>
</evidence>
<evidence type="ECO:0000256" key="9">
    <source>
        <dbReference type="ARBA" id="ARBA00022741"/>
    </source>
</evidence>
<dbReference type="PROSITE" id="PS51918">
    <property type="entry name" value="RADICAL_SAM"/>
    <property type="match status" value="1"/>
</dbReference>
<dbReference type="CDD" id="cd21117">
    <property type="entry name" value="Twitch_MoaA"/>
    <property type="match status" value="1"/>
</dbReference>
<dbReference type="InterPro" id="IPR013785">
    <property type="entry name" value="Aldolase_TIM"/>
</dbReference>
<dbReference type="InterPro" id="IPR013483">
    <property type="entry name" value="MoaA"/>
</dbReference>
<dbReference type="InterPro" id="IPR058240">
    <property type="entry name" value="rSAM_sf"/>
</dbReference>
<dbReference type="SFLD" id="SFLDG01386">
    <property type="entry name" value="main_SPASM_domain-containing"/>
    <property type="match status" value="1"/>
</dbReference>
<dbReference type="PROSITE" id="PS01305">
    <property type="entry name" value="MOAA_NIFB_PQQE"/>
    <property type="match status" value="1"/>
</dbReference>
<dbReference type="PANTHER" id="PTHR22960:SF0">
    <property type="entry name" value="MOLYBDENUM COFACTOR BIOSYNTHESIS PROTEIN 1"/>
    <property type="match status" value="1"/>
</dbReference>
<evidence type="ECO:0000256" key="3">
    <source>
        <dbReference type="ARBA" id="ARBA00005046"/>
    </source>
</evidence>
<dbReference type="GO" id="GO:0051539">
    <property type="term" value="F:4 iron, 4 sulfur cluster binding"/>
    <property type="evidence" value="ECO:0007669"/>
    <property type="project" value="UniProtKB-KW"/>
</dbReference>
<proteinExistence type="inferred from homology"/>
<dbReference type="SFLD" id="SFLDG01067">
    <property type="entry name" value="SPASM/twitch_domain_containing"/>
    <property type="match status" value="1"/>
</dbReference>